<evidence type="ECO:0000313" key="3">
    <source>
        <dbReference type="EMBL" id="ERM95789.1"/>
    </source>
</evidence>
<keyword evidence="1" id="KW-0547">Nucleotide-binding</keyword>
<dbReference type="eggNOG" id="KOG4658">
    <property type="taxonomic scope" value="Eukaryota"/>
</dbReference>
<protein>
    <recommendedName>
        <fullName evidence="2">NB-ARC domain-containing protein</fullName>
    </recommendedName>
</protein>
<gene>
    <name evidence="3" type="ORF">AMTR_s00188p00036510</name>
</gene>
<dbReference type="OrthoDB" id="786997at2759"/>
<dbReference type="KEGG" id="atr:18423711"/>
<dbReference type="Pfam" id="PF00931">
    <property type="entry name" value="NB-ARC"/>
    <property type="match status" value="1"/>
</dbReference>
<dbReference type="Proteomes" id="UP000017836">
    <property type="component" value="Unassembled WGS sequence"/>
</dbReference>
<dbReference type="AlphaFoldDB" id="W1NKP0"/>
<dbReference type="InterPro" id="IPR002182">
    <property type="entry name" value="NB-ARC"/>
</dbReference>
<dbReference type="GO" id="GO:0005524">
    <property type="term" value="F:ATP binding"/>
    <property type="evidence" value="ECO:0007669"/>
    <property type="project" value="UniProtKB-KW"/>
</dbReference>
<organism evidence="3 4">
    <name type="scientific">Amborella trichopoda</name>
    <dbReference type="NCBI Taxonomy" id="13333"/>
    <lineage>
        <taxon>Eukaryota</taxon>
        <taxon>Viridiplantae</taxon>
        <taxon>Streptophyta</taxon>
        <taxon>Embryophyta</taxon>
        <taxon>Tracheophyta</taxon>
        <taxon>Spermatophyta</taxon>
        <taxon>Magnoliopsida</taxon>
        <taxon>Amborellales</taxon>
        <taxon>Amborellaceae</taxon>
        <taxon>Amborella</taxon>
    </lineage>
</organism>
<dbReference type="InterPro" id="IPR042197">
    <property type="entry name" value="Apaf_helical"/>
</dbReference>
<dbReference type="PANTHER" id="PTHR33463:SF204">
    <property type="entry name" value="NB-ARC DOMAIN-CONTAINING PROTEIN"/>
    <property type="match status" value="1"/>
</dbReference>
<dbReference type="Gramene" id="ERM95789">
    <property type="protein sequence ID" value="ERM95789"/>
    <property type="gene ID" value="AMTR_s00188p00036510"/>
</dbReference>
<dbReference type="Gene3D" id="3.40.50.300">
    <property type="entry name" value="P-loop containing nucleotide triphosphate hydrolases"/>
    <property type="match status" value="1"/>
</dbReference>
<dbReference type="OMA" id="HICEYMG"/>
<reference evidence="4" key="1">
    <citation type="journal article" date="2013" name="Science">
        <title>The Amborella genome and the evolution of flowering plants.</title>
        <authorList>
            <consortium name="Amborella Genome Project"/>
        </authorList>
    </citation>
    <scope>NUCLEOTIDE SEQUENCE [LARGE SCALE GENOMIC DNA]</scope>
</reference>
<keyword evidence="4" id="KW-1185">Reference proteome</keyword>
<evidence type="ECO:0000313" key="4">
    <source>
        <dbReference type="Proteomes" id="UP000017836"/>
    </source>
</evidence>
<proteinExistence type="predicted"/>
<dbReference type="InterPro" id="IPR050905">
    <property type="entry name" value="Plant_NBS-LRR"/>
</dbReference>
<feature type="domain" description="NB-ARC" evidence="2">
    <location>
        <begin position="2"/>
        <end position="135"/>
    </location>
</feature>
<keyword evidence="1" id="KW-0067">ATP-binding</keyword>
<dbReference type="EMBL" id="KI397403">
    <property type="protein sequence ID" value="ERM95789.1"/>
    <property type="molecule type" value="Genomic_DNA"/>
</dbReference>
<sequence>MTMLENVNNHFKDKASFGTVIMVMVFATPTIQSMQNNISELLGLDLTNCNEEDAKDKLLDALRKNKFLLIVDDLWHELNLGDIGIPQPGKDNGCKILVSNQNLDVCTDMRAESIIEVKKLSESEAWSLFVAKVGRDATFPSIKPHAEIVLRKYKGLPLAIIIVSYAKENRHTMREWEDAIK</sequence>
<dbReference type="SUPFAM" id="SSF52540">
    <property type="entry name" value="P-loop containing nucleoside triphosphate hydrolases"/>
    <property type="match status" value="1"/>
</dbReference>
<evidence type="ECO:0000259" key="2">
    <source>
        <dbReference type="Pfam" id="PF00931"/>
    </source>
</evidence>
<dbReference type="HOGENOM" id="CLU_1598738_0_0_1"/>
<dbReference type="InterPro" id="IPR027417">
    <property type="entry name" value="P-loop_NTPase"/>
</dbReference>
<dbReference type="GO" id="GO:0043531">
    <property type="term" value="F:ADP binding"/>
    <property type="evidence" value="ECO:0007669"/>
    <property type="project" value="InterPro"/>
</dbReference>
<dbReference type="Gene3D" id="1.10.8.430">
    <property type="entry name" value="Helical domain of apoptotic protease-activating factors"/>
    <property type="match status" value="1"/>
</dbReference>
<dbReference type="PANTHER" id="PTHR33463">
    <property type="entry name" value="NB-ARC DOMAIN-CONTAINING PROTEIN-RELATED"/>
    <property type="match status" value="1"/>
</dbReference>
<accession>W1NKP0</accession>
<name>W1NKP0_AMBTC</name>
<evidence type="ECO:0000256" key="1">
    <source>
        <dbReference type="ARBA" id="ARBA00022840"/>
    </source>
</evidence>